<sequence length="59" mass="6904">ERPGARAVRRADERARHQHRRPGDGPGQERDEGAGHRRGGRHPRRPHHRLVRSHGRDQR</sequence>
<protein>
    <submittedName>
        <fullName evidence="2">Uncharacterized protein</fullName>
    </submittedName>
</protein>
<reference evidence="2" key="1">
    <citation type="submission" date="2020-02" db="EMBL/GenBank/DDBJ databases">
        <authorList>
            <person name="Meier V. D."/>
        </authorList>
    </citation>
    <scope>NUCLEOTIDE SEQUENCE</scope>
    <source>
        <strain evidence="2">AVDCRST_MAG20</strain>
    </source>
</reference>
<gene>
    <name evidence="2" type="ORF">AVDCRST_MAG20-2075</name>
</gene>
<organism evidence="2">
    <name type="scientific">uncultured Acidimicrobiales bacterium</name>
    <dbReference type="NCBI Taxonomy" id="310071"/>
    <lineage>
        <taxon>Bacteria</taxon>
        <taxon>Bacillati</taxon>
        <taxon>Actinomycetota</taxon>
        <taxon>Acidimicrobiia</taxon>
        <taxon>Acidimicrobiales</taxon>
        <taxon>environmental samples</taxon>
    </lineage>
</organism>
<feature type="region of interest" description="Disordered" evidence="1">
    <location>
        <begin position="1"/>
        <end position="59"/>
    </location>
</feature>
<feature type="compositionally biased region" description="Basic residues" evidence="1">
    <location>
        <begin position="36"/>
        <end position="53"/>
    </location>
</feature>
<evidence type="ECO:0000313" key="2">
    <source>
        <dbReference type="EMBL" id="CAA9249855.1"/>
    </source>
</evidence>
<feature type="non-terminal residue" evidence="2">
    <location>
        <position position="1"/>
    </location>
</feature>
<feature type="non-terminal residue" evidence="2">
    <location>
        <position position="59"/>
    </location>
</feature>
<feature type="compositionally biased region" description="Basic and acidic residues" evidence="1">
    <location>
        <begin position="1"/>
        <end position="35"/>
    </location>
</feature>
<accession>A0A6J4IH01</accession>
<dbReference type="EMBL" id="CADCSY010000096">
    <property type="protein sequence ID" value="CAA9249855.1"/>
    <property type="molecule type" value="Genomic_DNA"/>
</dbReference>
<name>A0A6J4IH01_9ACTN</name>
<dbReference type="AlphaFoldDB" id="A0A6J4IH01"/>
<proteinExistence type="predicted"/>
<evidence type="ECO:0000256" key="1">
    <source>
        <dbReference type="SAM" id="MobiDB-lite"/>
    </source>
</evidence>